<dbReference type="EMBL" id="MU857754">
    <property type="protein sequence ID" value="KAK4244168.1"/>
    <property type="molecule type" value="Genomic_DNA"/>
</dbReference>
<name>A0AAN7CL75_9PEZI</name>
<organism evidence="1 2">
    <name type="scientific">Corynascus novoguineensis</name>
    <dbReference type="NCBI Taxonomy" id="1126955"/>
    <lineage>
        <taxon>Eukaryota</taxon>
        <taxon>Fungi</taxon>
        <taxon>Dikarya</taxon>
        <taxon>Ascomycota</taxon>
        <taxon>Pezizomycotina</taxon>
        <taxon>Sordariomycetes</taxon>
        <taxon>Sordariomycetidae</taxon>
        <taxon>Sordariales</taxon>
        <taxon>Chaetomiaceae</taxon>
        <taxon>Corynascus</taxon>
    </lineage>
</organism>
<protein>
    <submittedName>
        <fullName evidence="1">Uncharacterized protein</fullName>
    </submittedName>
</protein>
<reference evidence="1" key="2">
    <citation type="submission" date="2023-05" db="EMBL/GenBank/DDBJ databases">
        <authorList>
            <consortium name="Lawrence Berkeley National Laboratory"/>
            <person name="Steindorff A."/>
            <person name="Hensen N."/>
            <person name="Bonometti L."/>
            <person name="Westerberg I."/>
            <person name="Brannstrom I.O."/>
            <person name="Guillou S."/>
            <person name="Cros-Aarteil S."/>
            <person name="Calhoun S."/>
            <person name="Haridas S."/>
            <person name="Kuo A."/>
            <person name="Mondo S."/>
            <person name="Pangilinan J."/>
            <person name="Riley R."/>
            <person name="Labutti K."/>
            <person name="Andreopoulos B."/>
            <person name="Lipzen A."/>
            <person name="Chen C."/>
            <person name="Yanf M."/>
            <person name="Daum C."/>
            <person name="Ng V."/>
            <person name="Clum A."/>
            <person name="Ohm R."/>
            <person name="Martin F."/>
            <person name="Silar P."/>
            <person name="Natvig D."/>
            <person name="Lalanne C."/>
            <person name="Gautier V."/>
            <person name="Ament-Velasquez S.L."/>
            <person name="Kruys A."/>
            <person name="Hutchinson M.I."/>
            <person name="Powell A.J."/>
            <person name="Barry K."/>
            <person name="Miller A.N."/>
            <person name="Grigoriev I.V."/>
            <person name="Debuchy R."/>
            <person name="Gladieux P."/>
            <person name="Thoren M.H."/>
            <person name="Johannesson H."/>
        </authorList>
    </citation>
    <scope>NUCLEOTIDE SEQUENCE</scope>
    <source>
        <strain evidence="1">CBS 359.72</strain>
    </source>
</reference>
<feature type="non-terminal residue" evidence="1">
    <location>
        <position position="61"/>
    </location>
</feature>
<dbReference type="InterPro" id="IPR003000">
    <property type="entry name" value="Sirtuin"/>
</dbReference>
<comment type="caution">
    <text evidence="1">The sequence shown here is derived from an EMBL/GenBank/DDBJ whole genome shotgun (WGS) entry which is preliminary data.</text>
</comment>
<reference evidence="1" key="1">
    <citation type="journal article" date="2023" name="Mol. Phylogenet. Evol.">
        <title>Genome-scale phylogeny and comparative genomics of the fungal order Sordariales.</title>
        <authorList>
            <person name="Hensen N."/>
            <person name="Bonometti L."/>
            <person name="Westerberg I."/>
            <person name="Brannstrom I.O."/>
            <person name="Guillou S."/>
            <person name="Cros-Aarteil S."/>
            <person name="Calhoun S."/>
            <person name="Haridas S."/>
            <person name="Kuo A."/>
            <person name="Mondo S."/>
            <person name="Pangilinan J."/>
            <person name="Riley R."/>
            <person name="LaButti K."/>
            <person name="Andreopoulos B."/>
            <person name="Lipzen A."/>
            <person name="Chen C."/>
            <person name="Yan M."/>
            <person name="Daum C."/>
            <person name="Ng V."/>
            <person name="Clum A."/>
            <person name="Steindorff A."/>
            <person name="Ohm R.A."/>
            <person name="Martin F."/>
            <person name="Silar P."/>
            <person name="Natvig D.O."/>
            <person name="Lalanne C."/>
            <person name="Gautier V."/>
            <person name="Ament-Velasquez S.L."/>
            <person name="Kruys A."/>
            <person name="Hutchinson M.I."/>
            <person name="Powell A.J."/>
            <person name="Barry K."/>
            <person name="Miller A.N."/>
            <person name="Grigoriev I.V."/>
            <person name="Debuchy R."/>
            <person name="Gladieux P."/>
            <person name="Hiltunen Thoren M."/>
            <person name="Johannesson H."/>
        </authorList>
    </citation>
    <scope>NUCLEOTIDE SEQUENCE</scope>
    <source>
        <strain evidence="1">CBS 359.72</strain>
    </source>
</reference>
<accession>A0AAN7CL75</accession>
<sequence length="61" mass="7062">MRPLFYSGITKMRQEIKHTSPTRTHRFILGLHDGGKLVRDHTQNIDRLEEKVGPSTEFGVE</sequence>
<keyword evidence="2" id="KW-1185">Reference proteome</keyword>
<evidence type="ECO:0000313" key="1">
    <source>
        <dbReference type="EMBL" id="KAK4244168.1"/>
    </source>
</evidence>
<dbReference type="Gene3D" id="3.40.50.1220">
    <property type="entry name" value="TPP-binding domain"/>
    <property type="match status" value="1"/>
</dbReference>
<dbReference type="Pfam" id="PF02146">
    <property type="entry name" value="SIR2"/>
    <property type="match status" value="1"/>
</dbReference>
<gene>
    <name evidence="1" type="ORF">C7999DRAFT_35490</name>
</gene>
<dbReference type="Proteomes" id="UP001303647">
    <property type="component" value="Unassembled WGS sequence"/>
</dbReference>
<dbReference type="AlphaFoldDB" id="A0AAN7CL75"/>
<proteinExistence type="predicted"/>
<dbReference type="SUPFAM" id="SSF52467">
    <property type="entry name" value="DHS-like NAD/FAD-binding domain"/>
    <property type="match status" value="1"/>
</dbReference>
<dbReference type="InterPro" id="IPR029035">
    <property type="entry name" value="DHS-like_NAD/FAD-binding_dom"/>
</dbReference>
<evidence type="ECO:0000313" key="2">
    <source>
        <dbReference type="Proteomes" id="UP001303647"/>
    </source>
</evidence>
<dbReference type="GO" id="GO:0070403">
    <property type="term" value="F:NAD+ binding"/>
    <property type="evidence" value="ECO:0007669"/>
    <property type="project" value="InterPro"/>
</dbReference>